<comment type="caution">
    <text evidence="10">The sequence shown here is derived from an EMBL/GenBank/DDBJ whole genome shotgun (WGS) entry which is preliminary data.</text>
</comment>
<evidence type="ECO:0000256" key="7">
    <source>
        <dbReference type="PIRSR" id="PIRSR016323-2"/>
    </source>
</evidence>
<dbReference type="PROSITE" id="PS51675">
    <property type="entry name" value="SAM_MT_TRM10"/>
    <property type="match status" value="1"/>
</dbReference>
<dbReference type="PANTHER" id="PTHR13563">
    <property type="entry name" value="TRNA (GUANINE-9-) METHYLTRANSFERASE"/>
    <property type="match status" value="1"/>
</dbReference>
<dbReference type="CDD" id="cd18101">
    <property type="entry name" value="Trm10euk_A"/>
    <property type="match status" value="1"/>
</dbReference>
<comment type="catalytic activity">
    <reaction evidence="5">
        <text>guanosine(9) in tRNA + S-adenosyl-L-methionine = N(1)-methylguanosine(9) in tRNA + S-adenosyl-L-homocysteine + H(+)</text>
        <dbReference type="Rhea" id="RHEA:43156"/>
        <dbReference type="Rhea" id="RHEA-COMP:10367"/>
        <dbReference type="Rhea" id="RHEA-COMP:10368"/>
        <dbReference type="ChEBI" id="CHEBI:15378"/>
        <dbReference type="ChEBI" id="CHEBI:57856"/>
        <dbReference type="ChEBI" id="CHEBI:59789"/>
        <dbReference type="ChEBI" id="CHEBI:73542"/>
        <dbReference type="ChEBI" id="CHEBI:74269"/>
        <dbReference type="EC" id="2.1.1.221"/>
    </reaction>
</comment>
<dbReference type="PIRSF" id="PIRSF016323">
    <property type="entry name" value="tRNA_m1G_mtfrase_met"/>
    <property type="match status" value="1"/>
</dbReference>
<keyword evidence="2" id="KW-0489">Methyltransferase</keyword>
<keyword evidence="11" id="KW-1185">Reference proteome</keyword>
<gene>
    <name evidence="10" type="ORF">CLODIP_2_CD04052</name>
</gene>
<feature type="binding site" evidence="7">
    <location>
        <position position="202"/>
    </location>
    <ligand>
        <name>S-adenosyl-L-methionine</name>
        <dbReference type="ChEBI" id="CHEBI:59789"/>
    </ligand>
</feature>
<evidence type="ECO:0000256" key="8">
    <source>
        <dbReference type="SAM" id="MobiDB-lite"/>
    </source>
</evidence>
<evidence type="ECO:0000256" key="6">
    <source>
        <dbReference type="PIRSR" id="PIRSR016323-1"/>
    </source>
</evidence>
<evidence type="ECO:0000256" key="2">
    <source>
        <dbReference type="ARBA" id="ARBA00022603"/>
    </source>
</evidence>
<dbReference type="EMBL" id="CADEPI010000128">
    <property type="protein sequence ID" value="CAB3376496.1"/>
    <property type="molecule type" value="Genomic_DNA"/>
</dbReference>
<dbReference type="FunFam" id="3.40.1280.30:FF:000001">
    <property type="entry name" value="tRNA methyltransferase 10 homolog A"/>
    <property type="match status" value="1"/>
</dbReference>
<dbReference type="InterPro" id="IPR028564">
    <property type="entry name" value="MT_TRM10-typ"/>
</dbReference>
<feature type="compositionally biased region" description="Basic and acidic residues" evidence="8">
    <location>
        <begin position="62"/>
        <end position="74"/>
    </location>
</feature>
<evidence type="ECO:0000259" key="9">
    <source>
        <dbReference type="PROSITE" id="PS51675"/>
    </source>
</evidence>
<dbReference type="InterPro" id="IPR016653">
    <property type="entry name" value="TRM10/TRM10A"/>
</dbReference>
<dbReference type="Proteomes" id="UP000494165">
    <property type="component" value="Unassembled WGS sequence"/>
</dbReference>
<keyword evidence="4" id="KW-0949">S-adenosyl-L-methionine</keyword>
<feature type="region of interest" description="Disordered" evidence="8">
    <location>
        <begin position="1"/>
        <end position="92"/>
    </location>
</feature>
<feature type="binding site" evidence="7">
    <location>
        <position position="214"/>
    </location>
    <ligand>
        <name>S-adenosyl-L-methionine</name>
        <dbReference type="ChEBI" id="CHEBI:59789"/>
    </ligand>
</feature>
<keyword evidence="3" id="KW-0808">Transferase</keyword>
<dbReference type="GO" id="GO:0000049">
    <property type="term" value="F:tRNA binding"/>
    <property type="evidence" value="ECO:0007669"/>
    <property type="project" value="TreeGrafter"/>
</dbReference>
<protein>
    <recommendedName>
        <fullName evidence="1">tRNA (guanine(9)-N(1))-methyltransferase</fullName>
        <ecNumber evidence="1">2.1.1.221</ecNumber>
    </recommendedName>
</protein>
<dbReference type="GO" id="GO:0002939">
    <property type="term" value="P:tRNA N1-guanine methylation"/>
    <property type="evidence" value="ECO:0007669"/>
    <property type="project" value="TreeGrafter"/>
</dbReference>
<feature type="active site" description="Proton acceptor" evidence="6">
    <location>
        <position position="206"/>
    </location>
</feature>
<dbReference type="GO" id="GO:0052905">
    <property type="term" value="F:tRNA (guanosine(9)-N1)-methyltransferase activity"/>
    <property type="evidence" value="ECO:0007669"/>
    <property type="project" value="UniProtKB-EC"/>
</dbReference>
<dbReference type="Gene3D" id="3.40.1280.30">
    <property type="match status" value="1"/>
</dbReference>
<feature type="region of interest" description="Disordered" evidence="8">
    <location>
        <begin position="274"/>
        <end position="294"/>
    </location>
</feature>
<feature type="domain" description="SAM-dependent MTase TRM10-type" evidence="9">
    <location>
        <begin position="83"/>
        <end position="275"/>
    </location>
</feature>
<dbReference type="AlphaFoldDB" id="A0A8S1D344"/>
<dbReference type="OrthoDB" id="278300at2759"/>
<dbReference type="GO" id="GO:0005654">
    <property type="term" value="C:nucleoplasm"/>
    <property type="evidence" value="ECO:0007669"/>
    <property type="project" value="TreeGrafter"/>
</dbReference>
<feature type="compositionally biased region" description="Basic and acidic residues" evidence="8">
    <location>
        <begin position="20"/>
        <end position="36"/>
    </location>
</feature>
<dbReference type="EC" id="2.1.1.221" evidence="1"/>
<organism evidence="10 11">
    <name type="scientific">Cloeon dipterum</name>
    <dbReference type="NCBI Taxonomy" id="197152"/>
    <lineage>
        <taxon>Eukaryota</taxon>
        <taxon>Metazoa</taxon>
        <taxon>Ecdysozoa</taxon>
        <taxon>Arthropoda</taxon>
        <taxon>Hexapoda</taxon>
        <taxon>Insecta</taxon>
        <taxon>Pterygota</taxon>
        <taxon>Palaeoptera</taxon>
        <taxon>Ephemeroptera</taxon>
        <taxon>Pisciforma</taxon>
        <taxon>Baetidae</taxon>
        <taxon>Cloeon</taxon>
    </lineage>
</organism>
<feature type="binding site" evidence="7">
    <location>
        <position position="228"/>
    </location>
    <ligand>
        <name>S-adenosyl-L-methionine</name>
        <dbReference type="ChEBI" id="CHEBI:59789"/>
    </ligand>
</feature>
<sequence length="294" mass="33663">MESNALNIDEKLEPNLPKKPRIEEGCSAEEHGEKPSMSKSQLKKLKKKEYWEKNKRLKRAKEKAAAKEKRKADRVNGVAGPPRRKELKNNSMASSKCKTSVVVDLSFDDKMDKRSIEKCVKQLLRTYSLNRRAENPMQLYFTSLSGESLSEMKKHQGYQNWDVKITDTRYNEMFEKEKIVYLSSESENVLEKLEDDKVYVIGGLVDHNAHKGLCHNLAVQNGINHAQLPIGEYLHMKSRKVLTIDHVFEILLEVSAGASWKDAFLKIIPKRKGVEEKNDISKDNPDCVSNEDSS</sequence>
<evidence type="ECO:0000256" key="5">
    <source>
        <dbReference type="ARBA" id="ARBA00048434"/>
    </source>
</evidence>
<name>A0A8S1D344_9INSE</name>
<feature type="compositionally biased region" description="Basic and acidic residues" evidence="8">
    <location>
        <begin position="274"/>
        <end position="285"/>
    </location>
</feature>
<dbReference type="InterPro" id="IPR007356">
    <property type="entry name" value="tRNA_m1G_MeTrfase_euk"/>
</dbReference>
<evidence type="ECO:0000313" key="10">
    <source>
        <dbReference type="EMBL" id="CAB3376496.1"/>
    </source>
</evidence>
<evidence type="ECO:0000256" key="3">
    <source>
        <dbReference type="ARBA" id="ARBA00022679"/>
    </source>
</evidence>
<evidence type="ECO:0000256" key="1">
    <source>
        <dbReference type="ARBA" id="ARBA00012797"/>
    </source>
</evidence>
<evidence type="ECO:0000313" key="11">
    <source>
        <dbReference type="Proteomes" id="UP000494165"/>
    </source>
</evidence>
<feature type="binding site" evidence="7">
    <location>
        <position position="182"/>
    </location>
    <ligand>
        <name>S-adenosyl-L-methionine</name>
        <dbReference type="ChEBI" id="CHEBI:59789"/>
    </ligand>
</feature>
<proteinExistence type="predicted"/>
<accession>A0A8S1D344</accession>
<dbReference type="InterPro" id="IPR038459">
    <property type="entry name" value="MT_TRM10-typ_sf"/>
</dbReference>
<dbReference type="PANTHER" id="PTHR13563:SF13">
    <property type="entry name" value="TRNA METHYLTRANSFERASE 10 HOMOLOG A"/>
    <property type="match status" value="1"/>
</dbReference>
<evidence type="ECO:0000256" key="4">
    <source>
        <dbReference type="ARBA" id="ARBA00022691"/>
    </source>
</evidence>
<reference evidence="10 11" key="1">
    <citation type="submission" date="2020-04" db="EMBL/GenBank/DDBJ databases">
        <authorList>
            <person name="Alioto T."/>
            <person name="Alioto T."/>
            <person name="Gomez Garrido J."/>
        </authorList>
    </citation>
    <scope>NUCLEOTIDE SEQUENCE [LARGE SCALE GENOMIC DNA]</scope>
</reference>